<dbReference type="EMBL" id="VWOX01000019">
    <property type="protein sequence ID" value="KAA5539459.1"/>
    <property type="molecule type" value="Genomic_DNA"/>
</dbReference>
<feature type="coiled-coil region" evidence="1">
    <location>
        <begin position="502"/>
        <end position="529"/>
    </location>
</feature>
<sequence length="553" mass="63459">MSSDQPWLSRLNEATDYQQLQAVFQELSRAASSSTREVFDINALIDSIDEAIRRIEAERSRDDSELKDFESRYDAFKEQQRGVLGWFRRHLPMTATRRQEREHRDAIADQHAEILADNLVIARAQMLKQRLLPSDERQLGRDLEHWKARLTAAESTRSIADYAAAIEELRSEIAVSTSFVNEIRGQIDAFAEAEFSHSDDRQRQQQDLADARKELASFQAELDGELALQTDALRHAGDLVRDDLMNSDHEFYALTRQMEELEPLRKLARTTASKADAFATCLGRIEQSHRQQQDCLETRERLAADQERLRPELDNAERRLARCKRKLDEASRPHQEAKLAMEKAQAALDAADRIDQKLNPGDAADRLSVEHPVRAECQRLAQDVDQARKQYQIATTEFEDLKAKHDRRNEAYQDLRKRLAEVEVSLEANRRSEESSAVALRSAQADLPEILSELEPNLDAFLKAMEQTELQSHVATLGRKVSWRASLPPRLAGPVRPDHKSVEEFEKLAEALRKDERQVKETLATAQHQRQSRWLRRCREVLGEALAGQIEQL</sequence>
<feature type="coiled-coil region" evidence="1">
    <location>
        <begin position="201"/>
        <end position="228"/>
    </location>
</feature>
<keyword evidence="3" id="KW-1185">Reference proteome</keyword>
<feature type="coiled-coil region" evidence="1">
    <location>
        <begin position="41"/>
        <end position="72"/>
    </location>
</feature>
<dbReference type="AlphaFoldDB" id="A0A5M6D1F0"/>
<name>A0A5M6D1F0_9BACT</name>
<evidence type="ECO:0000313" key="2">
    <source>
        <dbReference type="EMBL" id="KAA5539459.1"/>
    </source>
</evidence>
<comment type="caution">
    <text evidence="2">The sequence shown here is derived from an EMBL/GenBank/DDBJ whole genome shotgun (WGS) entry which is preliminary data.</text>
</comment>
<proteinExistence type="predicted"/>
<feature type="coiled-coil region" evidence="1">
    <location>
        <begin position="313"/>
        <end position="432"/>
    </location>
</feature>
<protein>
    <submittedName>
        <fullName evidence="2">Uncharacterized protein</fullName>
    </submittedName>
</protein>
<dbReference type="Proteomes" id="UP000324479">
    <property type="component" value="Unassembled WGS sequence"/>
</dbReference>
<dbReference type="RefSeq" id="WP_150079234.1">
    <property type="nucleotide sequence ID" value="NZ_VWOX01000019.1"/>
</dbReference>
<gene>
    <name evidence="2" type="ORF">FYK55_24305</name>
</gene>
<evidence type="ECO:0000256" key="1">
    <source>
        <dbReference type="SAM" id="Coils"/>
    </source>
</evidence>
<evidence type="ECO:0000313" key="3">
    <source>
        <dbReference type="Proteomes" id="UP000324479"/>
    </source>
</evidence>
<reference evidence="2 3" key="1">
    <citation type="submission" date="2019-08" db="EMBL/GenBank/DDBJ databases">
        <authorList>
            <person name="Dhanesh K."/>
            <person name="Kumar G."/>
            <person name="Sasikala C."/>
            <person name="Venkata Ramana C."/>
        </authorList>
    </citation>
    <scope>NUCLEOTIDE SEQUENCE [LARGE SCALE GENOMIC DNA]</scope>
    <source>
        <strain evidence="2 3">JC645</strain>
    </source>
</reference>
<keyword evidence="1" id="KW-0175">Coiled coil</keyword>
<accession>A0A5M6D1F0</accession>
<organism evidence="2 3">
    <name type="scientific">Roseiconus nitratireducens</name>
    <dbReference type="NCBI Taxonomy" id="2605748"/>
    <lineage>
        <taxon>Bacteria</taxon>
        <taxon>Pseudomonadati</taxon>
        <taxon>Planctomycetota</taxon>
        <taxon>Planctomycetia</taxon>
        <taxon>Pirellulales</taxon>
        <taxon>Pirellulaceae</taxon>
        <taxon>Roseiconus</taxon>
    </lineage>
</organism>